<gene>
    <name evidence="4" type="ORF">PENARI_c011G03409</name>
</gene>
<dbReference type="GeneID" id="34577283"/>
<dbReference type="Gene3D" id="3.30.300.30">
    <property type="match status" value="1"/>
</dbReference>
<comment type="similarity">
    <text evidence="1">Belongs to the ATP-dependent AMP-binding enzyme family.</text>
</comment>
<name>A0A1F5LFR7_PENAI</name>
<proteinExistence type="inferred from homology"/>
<dbReference type="Gene3D" id="3.40.50.12780">
    <property type="entry name" value="N-terminal domain of ligase-like"/>
    <property type="match status" value="1"/>
</dbReference>
<dbReference type="AlphaFoldDB" id="A0A1F5LFR7"/>
<feature type="domain" description="AMP-dependent synthetase/ligase" evidence="2">
    <location>
        <begin position="74"/>
        <end position="388"/>
    </location>
</feature>
<dbReference type="PROSITE" id="PS00455">
    <property type="entry name" value="AMP_BINDING"/>
    <property type="match status" value="1"/>
</dbReference>
<dbReference type="EMBL" id="LXJU01000011">
    <property type="protein sequence ID" value="OGE52063.1"/>
    <property type="molecule type" value="Genomic_DNA"/>
</dbReference>
<dbReference type="GO" id="GO:0031956">
    <property type="term" value="F:medium-chain fatty acid-CoA ligase activity"/>
    <property type="evidence" value="ECO:0007669"/>
    <property type="project" value="TreeGrafter"/>
</dbReference>
<dbReference type="SUPFAM" id="SSF56801">
    <property type="entry name" value="Acetyl-CoA synthetase-like"/>
    <property type="match status" value="1"/>
</dbReference>
<evidence type="ECO:0000259" key="3">
    <source>
        <dbReference type="Pfam" id="PF13193"/>
    </source>
</evidence>
<dbReference type="CDD" id="cd04433">
    <property type="entry name" value="AFD_class_I"/>
    <property type="match status" value="1"/>
</dbReference>
<dbReference type="Pfam" id="PF13193">
    <property type="entry name" value="AMP-binding_C"/>
    <property type="match status" value="1"/>
</dbReference>
<sequence length="560" mass="61456">MDSQVFPNDEIFRGLRSCAERFPGIAVNDPANGVSTSYDQLIRNLVATRKSIQDALPASLFDGRGRLLDNSIWVGLLSPLSEDFIVGCLAILSIGGAIMPMAPGILPEEANHFLEQTEASLLLVTSGQYEAAAKIHQHRQLRAAVPQRHLHVVTITCGHRDYCMDTAAHLQIDDTLSLPSNRPGLIVFTSGTTGPPKGAVLPRQCLYPRELCTPDNRRVNLSDRVPHWLGGMVCTLLPLLTGHLIEIMKPGSPAEDYWELLKQQRVTKVAWGPMTLSKLKQYYDDHLNSLPSTELEPYLSGVRAIREIRLGSAMPTATLVEFWDRLTDVPLQMGYAATEAGGLISMLPNVNPTRTSIGRPLPDVEMKLSEGTTGEVLIKGPRIMLHYLNDEEATRAAFDDEGFFRTGDLAHMEGNEFVFEGRASSDFIQVYAYRVPVLPVENALTSLPYVAEAVVVAVPDGGIANQLGALVRPRPGAGQVLLHRLHSDLSRSLPAYTFPTKLRVLQEEEILPRTATDKVNKKQAVARYFLGSAAGAVETCKMSKNGKEGPQKAWDWAGLQ</sequence>
<dbReference type="Pfam" id="PF00501">
    <property type="entry name" value="AMP-binding"/>
    <property type="match status" value="1"/>
</dbReference>
<dbReference type="InterPro" id="IPR045851">
    <property type="entry name" value="AMP-bd_C_sf"/>
</dbReference>
<comment type="caution">
    <text evidence="4">The sequence shown here is derived from an EMBL/GenBank/DDBJ whole genome shotgun (WGS) entry which is preliminary data.</text>
</comment>
<dbReference type="InterPro" id="IPR000873">
    <property type="entry name" value="AMP-dep_synth/lig_dom"/>
</dbReference>
<accession>A0A1F5LFR7</accession>
<evidence type="ECO:0000313" key="4">
    <source>
        <dbReference type="EMBL" id="OGE52063.1"/>
    </source>
</evidence>
<dbReference type="OrthoDB" id="6614653at2759"/>
<dbReference type="Proteomes" id="UP000177622">
    <property type="component" value="Unassembled WGS sequence"/>
</dbReference>
<reference evidence="4 5" key="1">
    <citation type="journal article" date="2016" name="Sci. Rep.">
        <title>Penicillium arizonense, a new, genome sequenced fungal species, reveals a high chemical diversity in secreted metabolites.</title>
        <authorList>
            <person name="Grijseels S."/>
            <person name="Nielsen J.C."/>
            <person name="Randelovic M."/>
            <person name="Nielsen J."/>
            <person name="Nielsen K.F."/>
            <person name="Workman M."/>
            <person name="Frisvad J.C."/>
        </authorList>
    </citation>
    <scope>NUCLEOTIDE SEQUENCE [LARGE SCALE GENOMIC DNA]</scope>
    <source>
        <strain evidence="4 5">CBS 141311</strain>
    </source>
</reference>
<dbReference type="STRING" id="1835702.A0A1F5LFR7"/>
<dbReference type="PANTHER" id="PTHR43201">
    <property type="entry name" value="ACYL-COA SYNTHETASE"/>
    <property type="match status" value="1"/>
</dbReference>
<evidence type="ECO:0008006" key="6">
    <source>
        <dbReference type="Google" id="ProtNLM"/>
    </source>
</evidence>
<evidence type="ECO:0000256" key="1">
    <source>
        <dbReference type="ARBA" id="ARBA00006432"/>
    </source>
</evidence>
<feature type="domain" description="AMP-binding enzyme C-terminal" evidence="3">
    <location>
        <begin position="440"/>
        <end position="518"/>
    </location>
</feature>
<dbReference type="PANTHER" id="PTHR43201:SF8">
    <property type="entry name" value="ACYL-COA SYNTHETASE FAMILY MEMBER 3"/>
    <property type="match status" value="1"/>
</dbReference>
<keyword evidence="5" id="KW-1185">Reference proteome</keyword>
<dbReference type="RefSeq" id="XP_022487505.1">
    <property type="nucleotide sequence ID" value="XM_022632549.1"/>
</dbReference>
<evidence type="ECO:0000313" key="5">
    <source>
        <dbReference type="Proteomes" id="UP000177622"/>
    </source>
</evidence>
<dbReference type="InterPro" id="IPR042099">
    <property type="entry name" value="ANL_N_sf"/>
</dbReference>
<dbReference type="GO" id="GO:0006631">
    <property type="term" value="P:fatty acid metabolic process"/>
    <property type="evidence" value="ECO:0007669"/>
    <property type="project" value="TreeGrafter"/>
</dbReference>
<dbReference type="InterPro" id="IPR025110">
    <property type="entry name" value="AMP-bd_C"/>
</dbReference>
<organism evidence="4 5">
    <name type="scientific">Penicillium arizonense</name>
    <dbReference type="NCBI Taxonomy" id="1835702"/>
    <lineage>
        <taxon>Eukaryota</taxon>
        <taxon>Fungi</taxon>
        <taxon>Dikarya</taxon>
        <taxon>Ascomycota</taxon>
        <taxon>Pezizomycotina</taxon>
        <taxon>Eurotiomycetes</taxon>
        <taxon>Eurotiomycetidae</taxon>
        <taxon>Eurotiales</taxon>
        <taxon>Aspergillaceae</taxon>
        <taxon>Penicillium</taxon>
    </lineage>
</organism>
<protein>
    <recommendedName>
        <fullName evidence="6">AMP-dependent synthetase/ligase domain-containing protein</fullName>
    </recommendedName>
</protein>
<dbReference type="InterPro" id="IPR020845">
    <property type="entry name" value="AMP-binding_CS"/>
</dbReference>
<evidence type="ECO:0000259" key="2">
    <source>
        <dbReference type="Pfam" id="PF00501"/>
    </source>
</evidence>